<dbReference type="CDD" id="cd09726">
    <property type="entry name" value="RAMP_I_III"/>
    <property type="match status" value="1"/>
</dbReference>
<accession>L0EHK6</accession>
<dbReference type="OrthoDB" id="482771at2"/>
<organism evidence="3 4">
    <name type="scientific">Thermobacillus composti (strain DSM 18247 / JCM 13945 / KWC4)</name>
    <dbReference type="NCBI Taxonomy" id="717605"/>
    <lineage>
        <taxon>Bacteria</taxon>
        <taxon>Bacillati</taxon>
        <taxon>Bacillota</taxon>
        <taxon>Bacilli</taxon>
        <taxon>Bacillales</taxon>
        <taxon>Paenibacillaceae</taxon>
        <taxon>Thermobacillus</taxon>
    </lineage>
</organism>
<dbReference type="InterPro" id="IPR005537">
    <property type="entry name" value="RAMP_III_fam"/>
</dbReference>
<dbReference type="PANTHER" id="PTHR35579:SF3">
    <property type="entry name" value="CRISPR SYSTEM CMS ENDORIBONUCLEASE CSM3"/>
    <property type="match status" value="1"/>
</dbReference>
<evidence type="ECO:0000313" key="4">
    <source>
        <dbReference type="Proteomes" id="UP000010795"/>
    </source>
</evidence>
<dbReference type="RefSeq" id="WP_015255913.1">
    <property type="nucleotide sequence ID" value="NC_019897.1"/>
</dbReference>
<dbReference type="STRING" id="717605.Theco_3120"/>
<evidence type="ECO:0000259" key="2">
    <source>
        <dbReference type="Pfam" id="PF03787"/>
    </source>
</evidence>
<dbReference type="GO" id="GO:0051607">
    <property type="term" value="P:defense response to virus"/>
    <property type="evidence" value="ECO:0007669"/>
    <property type="project" value="UniProtKB-KW"/>
</dbReference>
<protein>
    <submittedName>
        <fullName evidence="3">Putative RAMP superfamily protein probably involved in DNA repair</fullName>
    </submittedName>
</protein>
<sequence>MSLKAIIEIELLSETVFGGDGSVLGTADIEIQTDEHGLPYLAGRTLKGLIREQAEWYNSFLPQEERLDREILRLFGKPWEDNHEGLRFGHAKLCDAIYEFVNKNHIDAGEVLNAVTNVRSMTSIDESGKAAKGTLRQARLMKPGFKLYAPVFANTEFSEQEGQLLEKAVKLVRHVGLMRNRGKGEVRCQLKWIADQTVIQEPVGEGPYYELTIYAHEPLKISQVLGTSDSSHALGCIPGYVLRGALVRAYLQSTGKRPEELETEEVFDPRKVQFWNGYLALDGKRGLPFAQHLFEKKQDAKELKKRRPIYQSLDEKRFSEIRHDSPVRISRDVMVMDKDVVLAAKVRTSSALHLSLVEDARRSGRTGEYRSRIYRYEALDAGQVFKAVVFAPAQNDFVQWLTRQKILTLWLGGARNSGYGRTTVKIEAMRESPERMGAATLKPTGELYVLAASDWIIRDRNGRLCSAPDAGWLGEQLGVELELEDQVVNTQLTGGYISQWQAYQPSYSAVQAGSIYKYRVMSGELDEQRVRGLMEKGIGARVNEGFGRLILFTEWPYTEMVDCEPENVGFEEGMVIRGDVASDEAQIERIIRNLADMRLQAATRERVAGWIRDVHGTRINSSKWGTLWQVSSEILADIATGRSTPEKAAERWGRFWKDVDDRTNNKRDPGLNGVRIGKSSLREFIFSQLAYTYKLDDWLMKDDRSLYWNLRALELFFRQKVRSKTSTGKKVAEK</sequence>
<reference evidence="4" key="1">
    <citation type="submission" date="2012-01" db="EMBL/GenBank/DDBJ databases">
        <title>Complete sequence of chromosome of Thermobacillus composti KWC4.</title>
        <authorList>
            <person name="Lucas S."/>
            <person name="Han J."/>
            <person name="Lapidus A."/>
            <person name="Cheng J.-F."/>
            <person name="Goodwin L."/>
            <person name="Pitluck S."/>
            <person name="Peters L."/>
            <person name="Ovchinnikova G."/>
            <person name="Teshima H."/>
            <person name="Detter J.C."/>
            <person name="Han C."/>
            <person name="Tapia R."/>
            <person name="Land M."/>
            <person name="Hauser L."/>
            <person name="Kyrpides N."/>
            <person name="Ivanova N."/>
            <person name="Pagani I."/>
            <person name="Anderson I."/>
            <person name="Woyke T."/>
        </authorList>
    </citation>
    <scope>NUCLEOTIDE SEQUENCE [LARGE SCALE GENOMIC DNA]</scope>
    <source>
        <strain evidence="4">DSM 18247 / JCM 13945 / KWC4</strain>
    </source>
</reference>
<evidence type="ECO:0000256" key="1">
    <source>
        <dbReference type="ARBA" id="ARBA00023118"/>
    </source>
</evidence>
<keyword evidence="4" id="KW-1185">Reference proteome</keyword>
<dbReference type="EMBL" id="CP003255">
    <property type="protein sequence ID" value="AGA59176.1"/>
    <property type="molecule type" value="Genomic_DNA"/>
</dbReference>
<proteinExistence type="predicted"/>
<dbReference type="PANTHER" id="PTHR35579">
    <property type="entry name" value="CRISPR SYSTEM CMS ENDORIBONUCLEASE CSM3"/>
    <property type="match status" value="1"/>
</dbReference>
<dbReference type="AlphaFoldDB" id="L0EHK6"/>
<keyword evidence="1" id="KW-0051">Antiviral defense</keyword>
<evidence type="ECO:0000313" key="3">
    <source>
        <dbReference type="EMBL" id="AGA59176.1"/>
    </source>
</evidence>
<feature type="domain" description="CRISPR type III-associated protein" evidence="2">
    <location>
        <begin position="9"/>
        <end position="186"/>
    </location>
</feature>
<gene>
    <name evidence="3" type="ordered locus">Theco_3120</name>
</gene>
<dbReference type="HOGENOM" id="CLU_022984_0_0_9"/>
<dbReference type="InterPro" id="IPR052216">
    <property type="entry name" value="CRISPR_Csm3_endoribonuclease"/>
</dbReference>
<dbReference type="Proteomes" id="UP000010795">
    <property type="component" value="Chromosome"/>
</dbReference>
<dbReference type="KEGG" id="tco:Theco_3120"/>
<name>L0EHK6_THECK</name>
<dbReference type="Pfam" id="PF03787">
    <property type="entry name" value="RAMPs"/>
    <property type="match status" value="1"/>
</dbReference>
<dbReference type="eggNOG" id="COG1337">
    <property type="taxonomic scope" value="Bacteria"/>
</dbReference>